<keyword evidence="1 2" id="KW-0371">Homeobox</keyword>
<evidence type="ECO:0000256" key="2">
    <source>
        <dbReference type="RuleBase" id="RU000682"/>
    </source>
</evidence>
<dbReference type="InterPro" id="IPR001356">
    <property type="entry name" value="HD"/>
</dbReference>
<dbReference type="AlphaFoldDB" id="A0A3Q9FBE4"/>
<dbReference type="GO" id="GO:0005634">
    <property type="term" value="C:nucleus"/>
    <property type="evidence" value="ECO:0007669"/>
    <property type="project" value="UniProtKB-SubCell"/>
</dbReference>
<feature type="DNA-binding region" description="Homeobox" evidence="1">
    <location>
        <begin position="104"/>
        <end position="166"/>
    </location>
</feature>
<evidence type="ECO:0000259" key="3">
    <source>
        <dbReference type="PROSITE" id="PS50071"/>
    </source>
</evidence>
<dbReference type="Pfam" id="PF00046">
    <property type="entry name" value="Homeodomain"/>
    <property type="match status" value="1"/>
</dbReference>
<organism evidence="4">
    <name type="scientific">Suhomyces chickasaworum</name>
    <dbReference type="NCBI Taxonomy" id="246045"/>
    <lineage>
        <taxon>Eukaryota</taxon>
        <taxon>Fungi</taxon>
        <taxon>Dikarya</taxon>
        <taxon>Ascomycota</taxon>
        <taxon>Saccharomycotina</taxon>
        <taxon>Pichiomycetes</taxon>
        <taxon>Debaryomycetaceae</taxon>
        <taxon>Suhomyces</taxon>
    </lineage>
</organism>
<dbReference type="PROSITE" id="PS50071">
    <property type="entry name" value="HOMEOBOX_2"/>
    <property type="match status" value="1"/>
</dbReference>
<dbReference type="SMART" id="SM00389">
    <property type="entry name" value="HOX"/>
    <property type="match status" value="1"/>
</dbReference>
<dbReference type="EMBL" id="MH707279">
    <property type="protein sequence ID" value="AZQ56690.1"/>
    <property type="molecule type" value="Genomic_DNA"/>
</dbReference>
<dbReference type="CDD" id="cd00086">
    <property type="entry name" value="homeodomain"/>
    <property type="match status" value="1"/>
</dbReference>
<evidence type="ECO:0000313" key="5">
    <source>
        <dbReference type="EMBL" id="AZQ56696.1"/>
    </source>
</evidence>
<evidence type="ECO:0000313" key="4">
    <source>
        <dbReference type="EMBL" id="AZQ56690.1"/>
    </source>
</evidence>
<protein>
    <submittedName>
        <fullName evidence="4">MAT homeobox alpha 2 protein</fullName>
    </submittedName>
</protein>
<comment type="subcellular location">
    <subcellularLocation>
        <location evidence="1 2">Nucleus</location>
    </subcellularLocation>
</comment>
<feature type="domain" description="Homeobox" evidence="3">
    <location>
        <begin position="102"/>
        <end position="165"/>
    </location>
</feature>
<keyword evidence="1 2" id="KW-0539">Nucleus</keyword>
<dbReference type="Gene3D" id="1.10.10.60">
    <property type="entry name" value="Homeodomain-like"/>
    <property type="match status" value="1"/>
</dbReference>
<accession>A0A3Q9FBE4</accession>
<dbReference type="EMBL" id="MH707280">
    <property type="protein sequence ID" value="AZQ56696.1"/>
    <property type="molecule type" value="Genomic_DNA"/>
</dbReference>
<dbReference type="SUPFAM" id="SSF46689">
    <property type="entry name" value="Homeodomain-like"/>
    <property type="match status" value="1"/>
</dbReference>
<keyword evidence="1 2" id="KW-0238">DNA-binding</keyword>
<name>A0A3Q9FBE4_9ASCO</name>
<evidence type="ECO:0000256" key="1">
    <source>
        <dbReference type="PROSITE-ProRule" id="PRU00108"/>
    </source>
</evidence>
<dbReference type="InterPro" id="IPR009057">
    <property type="entry name" value="Homeodomain-like_sf"/>
</dbReference>
<reference evidence="4" key="1">
    <citation type="journal article" date="2018" name="FEMS Yeast Res.">
        <title>The Suhomyces clade: from single isolate to multiple species to disintegrating sex loci.</title>
        <authorList>
            <person name="Kijpornyongpan T."/>
            <person name="Urbina H."/>
            <person name="Suh S.O."/>
            <person name="Luangsa-Ard J."/>
            <person name="Aime M."/>
            <person name="Blackwell M."/>
        </authorList>
    </citation>
    <scope>NUCLEOTIDE SEQUENCE</scope>
    <source>
        <strain evidence="5">F02-2-5-1</strain>
        <strain evidence="4">NRRL Y-27561</strain>
    </source>
</reference>
<dbReference type="GO" id="GO:0003677">
    <property type="term" value="F:DNA binding"/>
    <property type="evidence" value="ECO:0007669"/>
    <property type="project" value="UniProtKB-UniRule"/>
</dbReference>
<sequence>MSNKLENLIAVELRLRCHIKTVCKLNGFDINKMLIENEISLQLLKVHLKEATSIDENELLILKRISILIRLLKRLIMDVLLVYHEIKKTSTSNLQRLNPSTNGSKSEPKKFRNDQIEVLDEWYSYNHDHPYLKPSSIEDLHKRTGLSETQVRNWVSHKRRKEKSKIISVNLKPFLM</sequence>
<proteinExistence type="predicted"/>